<dbReference type="OrthoDB" id="329835at2759"/>
<keyword evidence="2" id="KW-0597">Phosphoprotein</keyword>
<dbReference type="SUPFAM" id="SSF51735">
    <property type="entry name" value="NAD(P)-binding Rossmann-fold domains"/>
    <property type="match status" value="1"/>
</dbReference>
<protein>
    <recommendedName>
        <fullName evidence="3">Ketoreductase (KR) domain-containing protein</fullName>
    </recommendedName>
</protein>
<gene>
    <name evidence="4" type="ORF">DL764_000460</name>
</gene>
<dbReference type="Pfam" id="PF08659">
    <property type="entry name" value="KR"/>
    <property type="match status" value="1"/>
</dbReference>
<dbReference type="InterPro" id="IPR050091">
    <property type="entry name" value="PKS_NRPS_Biosynth_Enz"/>
</dbReference>
<name>A0A4Q4TVZ3_9PEZI</name>
<evidence type="ECO:0000313" key="4">
    <source>
        <dbReference type="EMBL" id="RYP10764.1"/>
    </source>
</evidence>
<feature type="domain" description="Ketoreductase (KR)" evidence="3">
    <location>
        <begin position="121"/>
        <end position="219"/>
    </location>
</feature>
<dbReference type="InterPro" id="IPR036291">
    <property type="entry name" value="NAD(P)-bd_dom_sf"/>
</dbReference>
<dbReference type="InterPro" id="IPR013968">
    <property type="entry name" value="PKS_KR"/>
</dbReference>
<dbReference type="GO" id="GO:0044550">
    <property type="term" value="P:secondary metabolite biosynthetic process"/>
    <property type="evidence" value="ECO:0007669"/>
    <property type="project" value="TreeGrafter"/>
</dbReference>
<evidence type="ECO:0000259" key="3">
    <source>
        <dbReference type="Pfam" id="PF08659"/>
    </source>
</evidence>
<sequence length="219" mass="23097">MCGVPCLAVSSWYSATPPSTAPWTLAVCGIAHAYENDDGSASSRVLDTSVALLAETGSPFAPATAVSPPVLDVEELLDAGSARDSLAEPGANVLAIGYGRSEIKARKPREQVRFAPENADVLVGCLGGLDRSLMTWMFERGCRNFVFISRSGTRKAEAAGVVPRLKAEGVSVDVFCADASDKKALADVVAEVAATRPIRGVIHAAMMFQDGLFQEMTFD</sequence>
<dbReference type="STRING" id="155417.A0A4Q4TVZ3"/>
<dbReference type="PANTHER" id="PTHR43775">
    <property type="entry name" value="FATTY ACID SYNTHASE"/>
    <property type="match status" value="1"/>
</dbReference>
<accession>A0A4Q4TVZ3</accession>
<organism evidence="4 5">
    <name type="scientific">Monosporascus ibericus</name>
    <dbReference type="NCBI Taxonomy" id="155417"/>
    <lineage>
        <taxon>Eukaryota</taxon>
        <taxon>Fungi</taxon>
        <taxon>Dikarya</taxon>
        <taxon>Ascomycota</taxon>
        <taxon>Pezizomycotina</taxon>
        <taxon>Sordariomycetes</taxon>
        <taxon>Xylariomycetidae</taxon>
        <taxon>Xylariales</taxon>
        <taxon>Xylariales incertae sedis</taxon>
        <taxon>Monosporascus</taxon>
    </lineage>
</organism>
<comment type="caution">
    <text evidence="4">The sequence shown here is derived from an EMBL/GenBank/DDBJ whole genome shotgun (WGS) entry which is preliminary data.</text>
</comment>
<dbReference type="Gene3D" id="3.40.50.720">
    <property type="entry name" value="NAD(P)-binding Rossmann-like Domain"/>
    <property type="match status" value="1"/>
</dbReference>
<keyword evidence="5" id="KW-1185">Reference proteome</keyword>
<dbReference type="PANTHER" id="PTHR43775:SF37">
    <property type="entry name" value="SI:DKEY-61P9.11"/>
    <property type="match status" value="1"/>
</dbReference>
<reference evidence="4 5" key="1">
    <citation type="submission" date="2018-06" db="EMBL/GenBank/DDBJ databases">
        <title>Complete Genomes of Monosporascus.</title>
        <authorList>
            <person name="Robinson A.J."/>
            <person name="Natvig D.O."/>
        </authorList>
    </citation>
    <scope>NUCLEOTIDE SEQUENCE [LARGE SCALE GENOMIC DNA]</scope>
    <source>
        <strain evidence="4 5">CBS 110550</strain>
    </source>
</reference>
<keyword evidence="1" id="KW-0596">Phosphopantetheine</keyword>
<proteinExistence type="predicted"/>
<dbReference type="AlphaFoldDB" id="A0A4Q4TVZ3"/>
<evidence type="ECO:0000256" key="2">
    <source>
        <dbReference type="ARBA" id="ARBA00022553"/>
    </source>
</evidence>
<dbReference type="GO" id="GO:0006633">
    <property type="term" value="P:fatty acid biosynthetic process"/>
    <property type="evidence" value="ECO:0007669"/>
    <property type="project" value="TreeGrafter"/>
</dbReference>
<evidence type="ECO:0000313" key="5">
    <source>
        <dbReference type="Proteomes" id="UP000293360"/>
    </source>
</evidence>
<dbReference type="EMBL" id="QJNU01000013">
    <property type="protein sequence ID" value="RYP10764.1"/>
    <property type="molecule type" value="Genomic_DNA"/>
</dbReference>
<dbReference type="Proteomes" id="UP000293360">
    <property type="component" value="Unassembled WGS sequence"/>
</dbReference>
<dbReference type="GO" id="GO:0004312">
    <property type="term" value="F:fatty acid synthase activity"/>
    <property type="evidence" value="ECO:0007669"/>
    <property type="project" value="TreeGrafter"/>
</dbReference>
<evidence type="ECO:0000256" key="1">
    <source>
        <dbReference type="ARBA" id="ARBA00022450"/>
    </source>
</evidence>